<gene>
    <name evidence="2" type="ORF">POREN0001_0567</name>
</gene>
<dbReference type="PROSITE" id="PS51163">
    <property type="entry name" value="YRDC"/>
    <property type="match status" value="1"/>
</dbReference>
<evidence type="ECO:0000313" key="2">
    <source>
        <dbReference type="EMBL" id="EEN83421.1"/>
    </source>
</evidence>
<dbReference type="InterPro" id="IPR006070">
    <property type="entry name" value="Sua5-like_dom"/>
</dbReference>
<dbReference type="GO" id="GO:0003725">
    <property type="term" value="F:double-stranded RNA binding"/>
    <property type="evidence" value="ECO:0007669"/>
    <property type="project" value="InterPro"/>
</dbReference>
<dbReference type="Pfam" id="PF01300">
    <property type="entry name" value="Sua5_yciO_yrdC"/>
    <property type="match status" value="1"/>
</dbReference>
<evidence type="ECO:0000313" key="3">
    <source>
        <dbReference type="Proteomes" id="UP000004295"/>
    </source>
</evidence>
<comment type="caution">
    <text evidence="2">The sequence shown here is derived from an EMBL/GenBank/DDBJ whole genome shotgun (WGS) entry which is preliminary data.</text>
</comment>
<keyword evidence="3" id="KW-1185">Reference proteome</keyword>
<organism evidence="2 3">
    <name type="scientific">Porphyromonas endodontalis (strain ATCC 35406 / DSM 24491 / JCM 8526 / CCUG 16442 / BCRC 14492 / NCTC 13058 / HG 370)</name>
    <name type="common">Bacteroides endodontalis</name>
    <dbReference type="NCBI Taxonomy" id="553175"/>
    <lineage>
        <taxon>Bacteria</taxon>
        <taxon>Pseudomonadati</taxon>
        <taxon>Bacteroidota</taxon>
        <taxon>Bacteroidia</taxon>
        <taxon>Bacteroidales</taxon>
        <taxon>Porphyromonadaceae</taxon>
        <taxon>Porphyromonas</taxon>
    </lineage>
</organism>
<dbReference type="PANTHER" id="PTHR42828:SF3">
    <property type="entry name" value="THREONYLCARBAMOYL-AMP SYNTHASE"/>
    <property type="match status" value="1"/>
</dbReference>
<evidence type="ECO:0000259" key="1">
    <source>
        <dbReference type="PROSITE" id="PS51163"/>
    </source>
</evidence>
<feature type="domain" description="YrdC-like" evidence="1">
    <location>
        <begin position="12"/>
        <end position="198"/>
    </location>
</feature>
<accession>C3J8P8</accession>
<dbReference type="GeneID" id="93364972"/>
<dbReference type="RefSeq" id="WP_004332489.1">
    <property type="nucleotide sequence ID" value="NZ_ACNN01000007.1"/>
</dbReference>
<sequence>MITKIYPETPNWDLLHKIAAQIRDGAIIIYPTGIGYSYGCSAYKARAIEEVCRLKGVDPKKHRLTIMCRDLADFTRYAKVDNTSFRYIREHEKEPITYLLPATSELPKLLINKHEVGLRLPLHPLATLLLEVLDEPLLTASLPTKKEDPEYRTDPELIDELYGHEVYTILDGGCALGGTTAIVSLTQGEPEIVRPAGIPQPLH</sequence>
<dbReference type="NCBIfam" id="TIGR00057">
    <property type="entry name" value="L-threonylcarbamoyladenylate synthase"/>
    <property type="match status" value="1"/>
</dbReference>
<protein>
    <submittedName>
        <fullName evidence="2">Sua5/YciO/YrdC/YwlC family protein</fullName>
    </submittedName>
</protein>
<dbReference type="SUPFAM" id="SSF55821">
    <property type="entry name" value="YrdC/RibB"/>
    <property type="match status" value="1"/>
</dbReference>
<dbReference type="eggNOG" id="COG0009">
    <property type="taxonomic scope" value="Bacteria"/>
</dbReference>
<dbReference type="PANTHER" id="PTHR42828">
    <property type="entry name" value="DHBP SYNTHASE RIBB-LIKE ALPHA/BETA DOMAIN-CONTAINING PROTEIN"/>
    <property type="match status" value="1"/>
</dbReference>
<dbReference type="STRING" id="553175.POREN0001_0567"/>
<proteinExistence type="predicted"/>
<dbReference type="Gene3D" id="3.90.870.10">
    <property type="entry name" value="DHBP synthase"/>
    <property type="match status" value="1"/>
</dbReference>
<dbReference type="EMBL" id="ACNN01000007">
    <property type="protein sequence ID" value="EEN83421.1"/>
    <property type="molecule type" value="Genomic_DNA"/>
</dbReference>
<dbReference type="Proteomes" id="UP000004295">
    <property type="component" value="Unassembled WGS sequence"/>
</dbReference>
<dbReference type="AlphaFoldDB" id="C3J8P8"/>
<dbReference type="InterPro" id="IPR052532">
    <property type="entry name" value="SUA5_domain"/>
</dbReference>
<reference evidence="2 3" key="1">
    <citation type="submission" date="2009-04" db="EMBL/GenBank/DDBJ databases">
        <authorList>
            <person name="Sebastian Y."/>
            <person name="Madupu R."/>
            <person name="Durkin A.S."/>
            <person name="Torralba M."/>
            <person name="Methe B."/>
            <person name="Sutton G.G."/>
            <person name="Strausberg R.L."/>
            <person name="Nelson K.E."/>
        </authorList>
    </citation>
    <scope>NUCLEOTIDE SEQUENCE [LARGE SCALE GENOMIC DNA]</scope>
    <source>
        <strain evidence="3">ATCC 35406 / DSM 24491 / JCM 8526 / CCUG 16442 / BCRC 14492 / NCTC 13058 / HG 370</strain>
    </source>
</reference>
<dbReference type="InterPro" id="IPR017945">
    <property type="entry name" value="DHBP_synth_RibB-like_a/b_dom"/>
</dbReference>
<name>C3J8P8_POREA</name>